<dbReference type="Proteomes" id="UP001596215">
    <property type="component" value="Unassembled WGS sequence"/>
</dbReference>
<keyword evidence="2" id="KW-0326">Glycosidase</keyword>
<dbReference type="Pfam" id="PF01156">
    <property type="entry name" value="IU_nuc_hydro"/>
    <property type="match status" value="1"/>
</dbReference>
<dbReference type="InterPro" id="IPR001910">
    <property type="entry name" value="Inosine/uridine_hydrolase_dom"/>
</dbReference>
<organism evidence="4 5">
    <name type="scientific">Tatumella punctata</name>
    <dbReference type="NCBI Taxonomy" id="399969"/>
    <lineage>
        <taxon>Bacteria</taxon>
        <taxon>Pseudomonadati</taxon>
        <taxon>Pseudomonadota</taxon>
        <taxon>Gammaproteobacteria</taxon>
        <taxon>Enterobacterales</taxon>
        <taxon>Erwiniaceae</taxon>
        <taxon>Tatumella</taxon>
    </lineage>
</organism>
<dbReference type="Gene3D" id="3.90.245.10">
    <property type="entry name" value="Ribonucleoside hydrolase-like"/>
    <property type="match status" value="1"/>
</dbReference>
<evidence type="ECO:0000313" key="5">
    <source>
        <dbReference type="Proteomes" id="UP001596215"/>
    </source>
</evidence>
<comment type="caution">
    <text evidence="4">The sequence shown here is derived from an EMBL/GenBank/DDBJ whole genome shotgun (WGS) entry which is preliminary data.</text>
</comment>
<dbReference type="SUPFAM" id="SSF53590">
    <property type="entry name" value="Nucleoside hydrolase"/>
    <property type="match status" value="1"/>
</dbReference>
<dbReference type="GO" id="GO:0016787">
    <property type="term" value="F:hydrolase activity"/>
    <property type="evidence" value="ECO:0007669"/>
    <property type="project" value="UniProtKB-KW"/>
</dbReference>
<reference evidence="5" key="1">
    <citation type="journal article" date="2019" name="Int. J. Syst. Evol. Microbiol.">
        <title>The Global Catalogue of Microorganisms (GCM) 10K type strain sequencing project: providing services to taxonomists for standard genome sequencing and annotation.</title>
        <authorList>
            <consortium name="The Broad Institute Genomics Platform"/>
            <consortium name="The Broad Institute Genome Sequencing Center for Infectious Disease"/>
            <person name="Wu L."/>
            <person name="Ma J."/>
        </authorList>
    </citation>
    <scope>NUCLEOTIDE SEQUENCE [LARGE SCALE GENOMIC DNA]</scope>
    <source>
        <strain evidence="5">CGMCC 4.1530</strain>
    </source>
</reference>
<evidence type="ECO:0000313" key="4">
    <source>
        <dbReference type="EMBL" id="MFC6360945.1"/>
    </source>
</evidence>
<accession>A0ABW1VM38</accession>
<dbReference type="EMBL" id="JBHSUC010000002">
    <property type="protein sequence ID" value="MFC6360945.1"/>
    <property type="molecule type" value="Genomic_DNA"/>
</dbReference>
<evidence type="ECO:0000256" key="2">
    <source>
        <dbReference type="ARBA" id="ARBA00023295"/>
    </source>
</evidence>
<name>A0ABW1VM38_9GAMM</name>
<protein>
    <submittedName>
        <fullName evidence="4">Nucleoside hydrolase</fullName>
    </submittedName>
</protein>
<dbReference type="RefSeq" id="WP_212707045.1">
    <property type="nucleotide sequence ID" value="NZ_BAAAFW010000050.1"/>
</dbReference>
<dbReference type="PANTHER" id="PTHR12304:SF4">
    <property type="entry name" value="URIDINE NUCLEOSIDASE"/>
    <property type="match status" value="1"/>
</dbReference>
<dbReference type="InterPro" id="IPR036452">
    <property type="entry name" value="Ribo_hydro-like"/>
</dbReference>
<keyword evidence="1 4" id="KW-0378">Hydrolase</keyword>
<dbReference type="InterPro" id="IPR023186">
    <property type="entry name" value="IUNH"/>
</dbReference>
<gene>
    <name evidence="4" type="ORF">ACFP73_02350</name>
</gene>
<proteinExistence type="predicted"/>
<evidence type="ECO:0000259" key="3">
    <source>
        <dbReference type="Pfam" id="PF01156"/>
    </source>
</evidence>
<keyword evidence="5" id="KW-1185">Reference proteome</keyword>
<feature type="domain" description="Inosine/uridine-preferring nucleoside hydrolase" evidence="3">
    <location>
        <begin position="4"/>
        <end position="316"/>
    </location>
</feature>
<dbReference type="PANTHER" id="PTHR12304">
    <property type="entry name" value="INOSINE-URIDINE PREFERRING NUCLEOSIDE HYDROLASE"/>
    <property type="match status" value="1"/>
</dbReference>
<sequence length="328" mass="35050">MKRIIIDCDPGNGIAGANTDDGLALALALGSPALQVEMITTVSGNTPCKTGARVVRDLLDRCGLSVPVYHGAGCALYEPAAAWRQQLDERVNSLSLGHLWENTRQPAVMSDSEGHAVQQMAELICANPGSITLLALGPLTNIAEALLRYPQLAEDVAEIVVMGGVFCLDDYIKDTNFGLDPEAASVVINCGAKVTLVPMDVTVNTLLTPEDLIQMTASGTPLAVFIRDTMAPWIEYSMITRQLPGCWIHDALVVAWLLDPQVATVADFRAGIELRPGITRGMSWRYQPPLRVPVGIAENAGAAVSILTSVNNQRLLDLLTQALNRGTG</sequence>
<evidence type="ECO:0000256" key="1">
    <source>
        <dbReference type="ARBA" id="ARBA00022801"/>
    </source>
</evidence>